<dbReference type="GO" id="GO:0008168">
    <property type="term" value="F:methyltransferase activity"/>
    <property type="evidence" value="ECO:0007669"/>
    <property type="project" value="UniProtKB-KW"/>
</dbReference>
<sequence>MQTIQVYYISLSGNTTSFLERLDRYLQKEFQESLNYINVKDLVNSGEPSTFKINDPYFAFLPAYLEGGNGLDTGDVEILTTPLRRLIAHKDNSKHCLGIIGSGNRNFNKQFCLTAHQYSEEFGFPVLDEFELRGTEEDIKRIAHRLNMRMIEWRYSSELVSYRRLPNMTATTILHALRHRHNTKSGTWGKMTILSGELKFYELKEDGQVIAEHVFNCENQPPFVEPQAWHKINPLSEDLEFYIEFYCKKEDLLAKQSEYSPLGGARI</sequence>
<organism evidence="3 4">
    <name type="scientific">Streptococcus infantarius</name>
    <dbReference type="NCBI Taxonomy" id="102684"/>
    <lineage>
        <taxon>Bacteria</taxon>
        <taxon>Bacillati</taxon>
        <taxon>Bacillota</taxon>
        <taxon>Bacilli</taxon>
        <taxon>Lactobacillales</taxon>
        <taxon>Streptococcaceae</taxon>
        <taxon>Streptococcus</taxon>
    </lineage>
</organism>
<gene>
    <name evidence="3" type="primary">nrdI_2</name>
    <name evidence="3" type="ORF">NCTC13760_01009</name>
</gene>
<dbReference type="Gene3D" id="2.60.120.10">
    <property type="entry name" value="Jelly Rolls"/>
    <property type="match status" value="1"/>
</dbReference>
<evidence type="ECO:0000259" key="2">
    <source>
        <dbReference type="Pfam" id="PF09313"/>
    </source>
</evidence>
<dbReference type="Pfam" id="PF07972">
    <property type="entry name" value="Flavodoxin_NdrI"/>
    <property type="match status" value="1"/>
</dbReference>
<reference evidence="3 4" key="1">
    <citation type="submission" date="2018-06" db="EMBL/GenBank/DDBJ databases">
        <authorList>
            <consortium name="Pathogen Informatics"/>
            <person name="Doyle S."/>
        </authorList>
    </citation>
    <scope>NUCLEOTIDE SEQUENCE [LARGE SCALE GENOMIC DNA]</scope>
    <source>
        <strain evidence="3 4">NCTC13760</strain>
    </source>
</reference>
<dbReference type="InterPro" id="IPR015392">
    <property type="entry name" value="TehB/YeaR-like_dom"/>
</dbReference>
<dbReference type="GO" id="GO:0032259">
    <property type="term" value="P:methylation"/>
    <property type="evidence" value="ECO:0007669"/>
    <property type="project" value="UniProtKB-KW"/>
</dbReference>
<dbReference type="InterPro" id="IPR029039">
    <property type="entry name" value="Flavoprotein-like_sf"/>
</dbReference>
<dbReference type="InterPro" id="IPR014710">
    <property type="entry name" value="RmlC-like_jellyroll"/>
</dbReference>
<dbReference type="Proteomes" id="UP000255352">
    <property type="component" value="Unassembled WGS sequence"/>
</dbReference>
<name>A0A380KNS1_9STRE</name>
<dbReference type="Gene3D" id="3.40.50.360">
    <property type="match status" value="1"/>
</dbReference>
<dbReference type="NCBIfam" id="NF002714">
    <property type="entry name" value="PRK02551.1"/>
    <property type="match status" value="1"/>
</dbReference>
<dbReference type="GO" id="GO:0010181">
    <property type="term" value="F:FMN binding"/>
    <property type="evidence" value="ECO:0007669"/>
    <property type="project" value="InterPro"/>
</dbReference>
<feature type="domain" description="TehB/YeaR-like" evidence="2">
    <location>
        <begin position="163"/>
        <end position="243"/>
    </location>
</feature>
<dbReference type="Pfam" id="PF09313">
    <property type="entry name" value="TehB-like"/>
    <property type="match status" value="1"/>
</dbReference>
<protein>
    <recommendedName>
        <fullName evidence="1">Putative NrdI-like protein</fullName>
    </recommendedName>
</protein>
<dbReference type="AlphaFoldDB" id="A0A380KNS1"/>
<keyword evidence="3" id="KW-0808">Transferase</keyword>
<dbReference type="PANTHER" id="PTHR37297">
    <property type="entry name" value="PROTEIN NRDI"/>
    <property type="match status" value="1"/>
</dbReference>
<evidence type="ECO:0000256" key="1">
    <source>
        <dbReference type="ARBA" id="ARBA00017129"/>
    </source>
</evidence>
<keyword evidence="3" id="KW-0489">Methyltransferase</keyword>
<dbReference type="PANTHER" id="PTHR37297:SF1">
    <property type="entry name" value="PROTEIN NRDI"/>
    <property type="match status" value="1"/>
</dbReference>
<evidence type="ECO:0000313" key="3">
    <source>
        <dbReference type="EMBL" id="SUN68322.1"/>
    </source>
</evidence>
<dbReference type="SUPFAM" id="SSF51197">
    <property type="entry name" value="Clavaminate synthase-like"/>
    <property type="match status" value="1"/>
</dbReference>
<dbReference type="SUPFAM" id="SSF52218">
    <property type="entry name" value="Flavoproteins"/>
    <property type="match status" value="1"/>
</dbReference>
<dbReference type="InterPro" id="IPR004465">
    <property type="entry name" value="RNR_NrdI"/>
</dbReference>
<dbReference type="EMBL" id="UHFP01000001">
    <property type="protein sequence ID" value="SUN68322.1"/>
    <property type="molecule type" value="Genomic_DNA"/>
</dbReference>
<evidence type="ECO:0000313" key="4">
    <source>
        <dbReference type="Proteomes" id="UP000255352"/>
    </source>
</evidence>
<accession>A0A380KNS1</accession>
<proteinExistence type="predicted"/>